<sequence length="72" mass="8523">MFYSVVFSSSIVWINCTEVQLELLQWITCGEYFQCVYWSRLKSIFCPQVTLTTSRGRVTMPRTTSSNFNHHY</sequence>
<protein>
    <submittedName>
        <fullName evidence="1">Putative secreted protein</fullName>
    </submittedName>
</protein>
<evidence type="ECO:0000313" key="1">
    <source>
        <dbReference type="EMBL" id="MBW63393.1"/>
    </source>
</evidence>
<dbReference type="EMBL" id="GGFJ01014252">
    <property type="protein sequence ID" value="MBW63393.1"/>
    <property type="molecule type" value="Transcribed_RNA"/>
</dbReference>
<accession>A0A2M4CDK7</accession>
<reference evidence="1" key="1">
    <citation type="submission" date="2018-01" db="EMBL/GenBank/DDBJ databases">
        <title>An insight into the sialome of Amazonian anophelines.</title>
        <authorList>
            <person name="Ribeiro J.M."/>
            <person name="Scarpassa V."/>
            <person name="Calvo E."/>
        </authorList>
    </citation>
    <scope>NUCLEOTIDE SEQUENCE</scope>
    <source>
        <tissue evidence="1">Salivary glands</tissue>
    </source>
</reference>
<proteinExistence type="predicted"/>
<name>A0A2M4CDK7_9DIPT</name>
<organism evidence="1">
    <name type="scientific">Anopheles marajoara</name>
    <dbReference type="NCBI Taxonomy" id="58244"/>
    <lineage>
        <taxon>Eukaryota</taxon>
        <taxon>Metazoa</taxon>
        <taxon>Ecdysozoa</taxon>
        <taxon>Arthropoda</taxon>
        <taxon>Hexapoda</taxon>
        <taxon>Insecta</taxon>
        <taxon>Pterygota</taxon>
        <taxon>Neoptera</taxon>
        <taxon>Endopterygota</taxon>
        <taxon>Diptera</taxon>
        <taxon>Nematocera</taxon>
        <taxon>Culicoidea</taxon>
        <taxon>Culicidae</taxon>
        <taxon>Anophelinae</taxon>
        <taxon>Anopheles</taxon>
    </lineage>
</organism>
<dbReference type="AlphaFoldDB" id="A0A2M4CDK7"/>